<organism evidence="2 3">
    <name type="scientific">Kineococcus aurantiacus</name>
    <dbReference type="NCBI Taxonomy" id="37633"/>
    <lineage>
        <taxon>Bacteria</taxon>
        <taxon>Bacillati</taxon>
        <taxon>Actinomycetota</taxon>
        <taxon>Actinomycetes</taxon>
        <taxon>Kineosporiales</taxon>
        <taxon>Kineosporiaceae</taxon>
        <taxon>Kineococcus</taxon>
    </lineage>
</organism>
<evidence type="ECO:0000256" key="1">
    <source>
        <dbReference type="SAM" id="MobiDB-lite"/>
    </source>
</evidence>
<dbReference type="SUPFAM" id="SSF52833">
    <property type="entry name" value="Thioredoxin-like"/>
    <property type="match status" value="1"/>
</dbReference>
<dbReference type="AlphaFoldDB" id="A0A7Y9DGR6"/>
<sequence>MEPEPAPTTGWPPAPRWRTSHWLNTDHPLDLPDLTGRVVLAAAFQVLRPACVERTVPLLRLAHASFPAEDVAVVGLHTVFEHHRAMGVESLAAFVHEYGTTFPVGVDAPGEDGDPLPVTMRRYGMKSTPTVLLLDRAGRLRRHVFGHLPDLQPGAEIAALVGGPAGAEPSSPQPPAARAVPGGGRRCTPDACPV</sequence>
<dbReference type="PANTHER" id="PTHR42852">
    <property type="entry name" value="THIOL:DISULFIDE INTERCHANGE PROTEIN DSBE"/>
    <property type="match status" value="1"/>
</dbReference>
<keyword evidence="3" id="KW-1185">Reference proteome</keyword>
<name>A0A7Y9DGR6_9ACTN</name>
<dbReference type="PANTHER" id="PTHR42852:SF17">
    <property type="entry name" value="THIOREDOXIN-LIKE PROTEIN HI_1115"/>
    <property type="match status" value="1"/>
</dbReference>
<gene>
    <name evidence="2" type="ORF">BJ968_000131</name>
</gene>
<evidence type="ECO:0000313" key="2">
    <source>
        <dbReference type="EMBL" id="NYD20591.1"/>
    </source>
</evidence>
<dbReference type="InterPro" id="IPR036249">
    <property type="entry name" value="Thioredoxin-like_sf"/>
</dbReference>
<dbReference type="Proteomes" id="UP000521922">
    <property type="component" value="Unassembled WGS sequence"/>
</dbReference>
<feature type="region of interest" description="Disordered" evidence="1">
    <location>
        <begin position="162"/>
        <end position="194"/>
    </location>
</feature>
<evidence type="ECO:0000313" key="3">
    <source>
        <dbReference type="Proteomes" id="UP000521922"/>
    </source>
</evidence>
<reference evidence="2 3" key="1">
    <citation type="submission" date="2020-07" db="EMBL/GenBank/DDBJ databases">
        <title>Sequencing the genomes of 1000 actinobacteria strains.</title>
        <authorList>
            <person name="Klenk H.-P."/>
        </authorList>
    </citation>
    <scope>NUCLEOTIDE SEQUENCE [LARGE SCALE GENOMIC DNA]</scope>
    <source>
        <strain evidence="2 3">DSM 7487</strain>
    </source>
</reference>
<dbReference type="Gene3D" id="3.40.30.10">
    <property type="entry name" value="Glutaredoxin"/>
    <property type="match status" value="1"/>
</dbReference>
<proteinExistence type="predicted"/>
<comment type="caution">
    <text evidence="2">The sequence shown here is derived from an EMBL/GenBank/DDBJ whole genome shotgun (WGS) entry which is preliminary data.</text>
</comment>
<accession>A0A7Y9DGR6</accession>
<evidence type="ECO:0008006" key="4">
    <source>
        <dbReference type="Google" id="ProtNLM"/>
    </source>
</evidence>
<dbReference type="RefSeq" id="WP_179748315.1">
    <property type="nucleotide sequence ID" value="NZ_BAAAGN010000002.1"/>
</dbReference>
<protein>
    <recommendedName>
        <fullName evidence="4">Redoxin domain-containing protein</fullName>
    </recommendedName>
</protein>
<dbReference type="EMBL" id="JACCBB010000001">
    <property type="protein sequence ID" value="NYD20591.1"/>
    <property type="molecule type" value="Genomic_DNA"/>
</dbReference>
<dbReference type="InterPro" id="IPR050553">
    <property type="entry name" value="Thioredoxin_ResA/DsbE_sf"/>
</dbReference>